<feature type="domain" description="Ubiquitin 3 binding protein But2 C-terminal" evidence="2">
    <location>
        <begin position="70"/>
        <end position="180"/>
    </location>
</feature>
<dbReference type="OrthoDB" id="61113at2759"/>
<evidence type="ECO:0000313" key="4">
    <source>
        <dbReference type="Proteomes" id="UP000194127"/>
    </source>
</evidence>
<reference evidence="3 4" key="1">
    <citation type="submission" date="2017-04" db="EMBL/GenBank/DDBJ databases">
        <title>Genome Sequence of the Model Brown-Rot Fungus Postia placenta SB12.</title>
        <authorList>
            <consortium name="DOE Joint Genome Institute"/>
            <person name="Gaskell J."/>
            <person name="Kersten P."/>
            <person name="Larrondo L.F."/>
            <person name="Canessa P."/>
            <person name="Martinez D."/>
            <person name="Hibbett D."/>
            <person name="Schmoll M."/>
            <person name="Kubicek C.P."/>
            <person name="Martinez A.T."/>
            <person name="Yadav J."/>
            <person name="Master E."/>
            <person name="Magnuson J.K."/>
            <person name="James T."/>
            <person name="Yaver D."/>
            <person name="Berka R."/>
            <person name="Labutti K."/>
            <person name="Lipzen A."/>
            <person name="Aerts A."/>
            <person name="Barry K."/>
            <person name="Henrissat B."/>
            <person name="Blanchette R."/>
            <person name="Grigoriev I."/>
            <person name="Cullen D."/>
        </authorList>
    </citation>
    <scope>NUCLEOTIDE SEQUENCE [LARGE SCALE GENOMIC DNA]</scope>
    <source>
        <strain evidence="3 4">MAD-698-R-SB12</strain>
    </source>
</reference>
<dbReference type="Pfam" id="PF09792">
    <property type="entry name" value="But2"/>
    <property type="match status" value="1"/>
</dbReference>
<dbReference type="GeneID" id="36330175"/>
<dbReference type="RefSeq" id="XP_024339860.1">
    <property type="nucleotide sequence ID" value="XM_024485226.1"/>
</dbReference>
<accession>A0A1X6N3L3</accession>
<dbReference type="AlphaFoldDB" id="A0A1X6N3L3"/>
<protein>
    <recommendedName>
        <fullName evidence="2">Ubiquitin 3 binding protein But2 C-terminal domain-containing protein</fullName>
    </recommendedName>
</protein>
<proteinExistence type="predicted"/>
<dbReference type="EMBL" id="KZ110596">
    <property type="protein sequence ID" value="OSX63066.1"/>
    <property type="molecule type" value="Genomic_DNA"/>
</dbReference>
<dbReference type="InterPro" id="IPR018620">
    <property type="entry name" value="Ubiquitin3-bd_protein_But2_C"/>
</dbReference>
<sequence>MDNSDLDWPNPYVGLAELYKVGGTNTSSIEPILNKARIATQVYREKPSLPGSRGEHDVDTPSGRLSPREKHLQVNDETNTILQFRTIDFGMEECSLVLRLPDDRLAEADGISYTMSDPLSLNICAMDVAKLLDVKQVTWRSRPQCSEHIATVNVIPGDDMELSRFPCAWGTFHTFEVSCAEPGCSVDVWSSASTAWGVYLYQYQTI</sequence>
<feature type="compositionally biased region" description="Basic and acidic residues" evidence="1">
    <location>
        <begin position="44"/>
        <end position="59"/>
    </location>
</feature>
<feature type="region of interest" description="Disordered" evidence="1">
    <location>
        <begin position="44"/>
        <end position="70"/>
    </location>
</feature>
<organism evidence="3 4">
    <name type="scientific">Postia placenta MAD-698-R-SB12</name>
    <dbReference type="NCBI Taxonomy" id="670580"/>
    <lineage>
        <taxon>Eukaryota</taxon>
        <taxon>Fungi</taxon>
        <taxon>Dikarya</taxon>
        <taxon>Basidiomycota</taxon>
        <taxon>Agaricomycotina</taxon>
        <taxon>Agaricomycetes</taxon>
        <taxon>Polyporales</taxon>
        <taxon>Adustoporiaceae</taxon>
        <taxon>Rhodonia</taxon>
    </lineage>
</organism>
<name>A0A1X6N3L3_9APHY</name>
<dbReference type="Proteomes" id="UP000194127">
    <property type="component" value="Unassembled WGS sequence"/>
</dbReference>
<evidence type="ECO:0000313" key="3">
    <source>
        <dbReference type="EMBL" id="OSX63066.1"/>
    </source>
</evidence>
<keyword evidence="4" id="KW-1185">Reference proteome</keyword>
<gene>
    <name evidence="3" type="ORF">POSPLADRAFT_1140847</name>
</gene>
<evidence type="ECO:0000259" key="2">
    <source>
        <dbReference type="Pfam" id="PF09792"/>
    </source>
</evidence>
<evidence type="ECO:0000256" key="1">
    <source>
        <dbReference type="SAM" id="MobiDB-lite"/>
    </source>
</evidence>